<dbReference type="SUPFAM" id="SSF54211">
    <property type="entry name" value="Ribosomal protein S5 domain 2-like"/>
    <property type="match status" value="2"/>
</dbReference>
<keyword evidence="7 8" id="KW-0694">RNA-binding</keyword>
<keyword evidence="5 8" id="KW-0479">Metal-binding</keyword>
<dbReference type="InterPro" id="IPR012162">
    <property type="entry name" value="PNPase"/>
</dbReference>
<proteinExistence type="inferred from homology"/>
<dbReference type="InterPro" id="IPR012340">
    <property type="entry name" value="NA-bd_OB-fold"/>
</dbReference>
<dbReference type="FunFam" id="3.30.230.70:FF:000001">
    <property type="entry name" value="Polyribonucleotide nucleotidyltransferase"/>
    <property type="match status" value="1"/>
</dbReference>
<comment type="subcellular location">
    <subcellularLocation>
        <location evidence="8">Cytoplasm</location>
    </subcellularLocation>
</comment>
<dbReference type="GO" id="GO:0003723">
    <property type="term" value="F:RNA binding"/>
    <property type="evidence" value="ECO:0007669"/>
    <property type="project" value="UniProtKB-UniRule"/>
</dbReference>
<dbReference type="GO" id="GO:0005829">
    <property type="term" value="C:cytosol"/>
    <property type="evidence" value="ECO:0007669"/>
    <property type="project" value="TreeGrafter"/>
</dbReference>
<dbReference type="Gene3D" id="3.30.230.70">
    <property type="entry name" value="GHMP Kinase, N-terminal domain"/>
    <property type="match status" value="2"/>
</dbReference>
<evidence type="ECO:0000256" key="6">
    <source>
        <dbReference type="ARBA" id="ARBA00022842"/>
    </source>
</evidence>
<feature type="binding site" evidence="8">
    <location>
        <position position="496"/>
    </location>
    <ligand>
        <name>Mg(2+)</name>
        <dbReference type="ChEBI" id="CHEBI:18420"/>
    </ligand>
</feature>
<evidence type="ECO:0000313" key="10">
    <source>
        <dbReference type="EMBL" id="OGY66461.1"/>
    </source>
</evidence>
<evidence type="ECO:0000256" key="8">
    <source>
        <dbReference type="HAMAP-Rule" id="MF_01595"/>
    </source>
</evidence>
<dbReference type="STRING" id="1798406.A3A04_01115"/>
<dbReference type="PIRSF" id="PIRSF005499">
    <property type="entry name" value="PNPase"/>
    <property type="match status" value="1"/>
</dbReference>
<evidence type="ECO:0000259" key="9">
    <source>
        <dbReference type="PROSITE" id="PS50126"/>
    </source>
</evidence>
<dbReference type="InterPro" id="IPR036345">
    <property type="entry name" value="ExoRNase_PH_dom2_sf"/>
</dbReference>
<protein>
    <recommendedName>
        <fullName evidence="8">Polyribonucleotide nucleotidyltransferase</fullName>
        <ecNumber evidence="8">2.7.7.8</ecNumber>
    </recommendedName>
    <alternativeName>
        <fullName evidence="8">Polynucleotide phosphorylase</fullName>
        <shortName evidence="8">PNPase</shortName>
    </alternativeName>
</protein>
<name>A0A1G1ZPP1_9BACT</name>
<evidence type="ECO:0000256" key="7">
    <source>
        <dbReference type="ARBA" id="ARBA00022884"/>
    </source>
</evidence>
<dbReference type="Gene3D" id="2.40.50.140">
    <property type="entry name" value="Nucleic acid-binding proteins"/>
    <property type="match status" value="1"/>
</dbReference>
<dbReference type="Pfam" id="PF00013">
    <property type="entry name" value="KH_1"/>
    <property type="match status" value="1"/>
</dbReference>
<evidence type="ECO:0000256" key="3">
    <source>
        <dbReference type="ARBA" id="ARBA00022679"/>
    </source>
</evidence>
<sequence>MDLNRKKFTLEWAGRELSFETSILAEQAASSVLAKWGDTVVLVTVVMGDKDRSIDYFPLTVDYEEKFYAAGKIIGSRFVRREMRASEEAILSGRLIDRSLRPLFDHRIRRDVQIIVTILAIDEENDPDVLALNAASLALATSQIPWGGPVGGVRVARIGDTIIVNPTNTQLKNVDLRFETFVAGPLNKIGMIELSGQEATEGDVLEGFKEATREIDAMIQFQSRIIKEIGKKKVDVARKEPSEELVKKVKNFIASRLEGVIYTKNKMDREAAFSELKEALHVHIKEDIEIKDGEMAEVILDKEIDELLHKKVLEESKRPDGRALDEIRPLHAETGLFKRTHGSALFVRGNTQALAVTTIAPPGAEQLIETMEVTGKRRFMLHYNFPPYSVGEVGALRGPGRREIGHGALAEKALRPLIPSSDVFPYTVRVVSEILSSNGSSSMASVCAGTLSLMDAGVPIKRPAAGIAMGIVVGSKGEYKVLTDIQGPEDHHGDMDFKVAGTKEGVTAIQMDVKMDGLNVEMLSHALEDAKKARLRILDVMTETLPAPRAHISPFAPTIFALDIDPLKIGEVIGPGGRVINQIIKDTGVTSIDIEQTGKVFVSASDKGAAEKAVGIIRVIVREFNIGEIVEGTISKILEFGAILDLGGGKDGMIHISEASKEYVKDINKVFKIGDTVRAKIIRLEPNGRIGLSVKAID</sequence>
<dbReference type="Pfam" id="PF03726">
    <property type="entry name" value="PNPase"/>
    <property type="match status" value="1"/>
</dbReference>
<keyword evidence="6 8" id="KW-0460">Magnesium</keyword>
<dbReference type="InterPro" id="IPR015847">
    <property type="entry name" value="ExoRNase_PH_dom2"/>
</dbReference>
<evidence type="ECO:0000256" key="4">
    <source>
        <dbReference type="ARBA" id="ARBA00022695"/>
    </source>
</evidence>
<dbReference type="PANTHER" id="PTHR11252">
    <property type="entry name" value="POLYRIBONUCLEOTIDE NUCLEOTIDYLTRANSFERASE"/>
    <property type="match status" value="1"/>
</dbReference>
<dbReference type="InterPro" id="IPR036612">
    <property type="entry name" value="KH_dom_type_1_sf"/>
</dbReference>
<dbReference type="PANTHER" id="PTHR11252:SF0">
    <property type="entry name" value="POLYRIBONUCLEOTIDE NUCLEOTIDYLTRANSFERASE 1, MITOCHONDRIAL"/>
    <property type="match status" value="1"/>
</dbReference>
<dbReference type="GO" id="GO:0000175">
    <property type="term" value="F:3'-5'-RNA exonuclease activity"/>
    <property type="evidence" value="ECO:0007669"/>
    <property type="project" value="TreeGrafter"/>
</dbReference>
<dbReference type="Pfam" id="PF03725">
    <property type="entry name" value="RNase_PH_C"/>
    <property type="match status" value="1"/>
</dbReference>
<dbReference type="SMART" id="SM00322">
    <property type="entry name" value="KH"/>
    <property type="match status" value="1"/>
</dbReference>
<dbReference type="GO" id="GO:0006396">
    <property type="term" value="P:RNA processing"/>
    <property type="evidence" value="ECO:0007669"/>
    <property type="project" value="InterPro"/>
</dbReference>
<evidence type="ECO:0000313" key="11">
    <source>
        <dbReference type="Proteomes" id="UP000178517"/>
    </source>
</evidence>
<keyword evidence="2 8" id="KW-0963">Cytoplasm</keyword>
<dbReference type="Pfam" id="PF01138">
    <property type="entry name" value="RNase_PH"/>
    <property type="match status" value="2"/>
</dbReference>
<dbReference type="InterPro" id="IPR036456">
    <property type="entry name" value="PNPase_PH_RNA-bd_sf"/>
</dbReference>
<dbReference type="InterPro" id="IPR015848">
    <property type="entry name" value="PNPase_PH_RNA-bd_bac/org-type"/>
</dbReference>
<dbReference type="InterPro" id="IPR020568">
    <property type="entry name" value="Ribosomal_Su5_D2-typ_SF"/>
</dbReference>
<organism evidence="10 11">
    <name type="scientific">Candidatus Harrisonbacteria bacterium RIFCSPLOWO2_01_FULL_40_28</name>
    <dbReference type="NCBI Taxonomy" id="1798406"/>
    <lineage>
        <taxon>Bacteria</taxon>
        <taxon>Candidatus Harrisoniibacteriota</taxon>
    </lineage>
</organism>
<evidence type="ECO:0000256" key="2">
    <source>
        <dbReference type="ARBA" id="ARBA00022490"/>
    </source>
</evidence>
<comment type="caution">
    <text evidence="10">The sequence shown here is derived from an EMBL/GenBank/DDBJ whole genome shotgun (WGS) entry which is preliminary data.</text>
</comment>
<dbReference type="InterPro" id="IPR004088">
    <property type="entry name" value="KH_dom_type_1"/>
</dbReference>
<dbReference type="InterPro" id="IPR001247">
    <property type="entry name" value="ExoRNase_PH_dom1"/>
</dbReference>
<dbReference type="InterPro" id="IPR004087">
    <property type="entry name" value="KH_dom"/>
</dbReference>
<dbReference type="CDD" id="cd02393">
    <property type="entry name" value="KH-I_PNPase"/>
    <property type="match status" value="1"/>
</dbReference>
<dbReference type="NCBIfam" id="NF008805">
    <property type="entry name" value="PRK11824.1"/>
    <property type="match status" value="1"/>
</dbReference>
<feature type="domain" description="S1 motif" evidence="9">
    <location>
        <begin position="627"/>
        <end position="695"/>
    </location>
</feature>
<dbReference type="EC" id="2.7.7.8" evidence="8"/>
<evidence type="ECO:0000256" key="1">
    <source>
        <dbReference type="ARBA" id="ARBA00007404"/>
    </source>
</evidence>
<dbReference type="HAMAP" id="MF_01595">
    <property type="entry name" value="PNPase"/>
    <property type="match status" value="1"/>
</dbReference>
<comment type="function">
    <text evidence="8">Involved in mRNA degradation. Catalyzes the phosphorolysis of single-stranded polyribonucleotides processively in the 3'- to 5'-direction.</text>
</comment>
<dbReference type="GO" id="GO:0000287">
    <property type="term" value="F:magnesium ion binding"/>
    <property type="evidence" value="ECO:0007669"/>
    <property type="project" value="UniProtKB-UniRule"/>
</dbReference>
<keyword evidence="4 8" id="KW-0548">Nucleotidyltransferase</keyword>
<dbReference type="FunFam" id="3.30.1370.10:FF:000001">
    <property type="entry name" value="Polyribonucleotide nucleotidyltransferase"/>
    <property type="match status" value="1"/>
</dbReference>
<dbReference type="SUPFAM" id="SSF55666">
    <property type="entry name" value="Ribonuclease PH domain 2-like"/>
    <property type="match status" value="2"/>
</dbReference>
<reference evidence="10 11" key="1">
    <citation type="journal article" date="2016" name="Nat. Commun.">
        <title>Thousands of microbial genomes shed light on interconnected biogeochemical processes in an aquifer system.</title>
        <authorList>
            <person name="Anantharaman K."/>
            <person name="Brown C.T."/>
            <person name="Hug L.A."/>
            <person name="Sharon I."/>
            <person name="Castelle C.J."/>
            <person name="Probst A.J."/>
            <person name="Thomas B.C."/>
            <person name="Singh A."/>
            <person name="Wilkins M.J."/>
            <person name="Karaoz U."/>
            <person name="Brodie E.L."/>
            <person name="Williams K.H."/>
            <person name="Hubbard S.S."/>
            <person name="Banfield J.F."/>
        </authorList>
    </citation>
    <scope>NUCLEOTIDE SEQUENCE [LARGE SCALE GENOMIC DNA]</scope>
</reference>
<dbReference type="GO" id="GO:0006402">
    <property type="term" value="P:mRNA catabolic process"/>
    <property type="evidence" value="ECO:0007669"/>
    <property type="project" value="UniProtKB-UniRule"/>
</dbReference>
<dbReference type="SUPFAM" id="SSF50249">
    <property type="entry name" value="Nucleic acid-binding proteins"/>
    <property type="match status" value="1"/>
</dbReference>
<dbReference type="NCBIfam" id="TIGR03591">
    <property type="entry name" value="polynuc_phos"/>
    <property type="match status" value="1"/>
</dbReference>
<comment type="similarity">
    <text evidence="1 8">Belongs to the polyribonucleotide nucleotidyltransferase family.</text>
</comment>
<evidence type="ECO:0000256" key="5">
    <source>
        <dbReference type="ARBA" id="ARBA00022723"/>
    </source>
</evidence>
<dbReference type="SUPFAM" id="SSF54791">
    <property type="entry name" value="Eukaryotic type KH-domain (KH-domain type I)"/>
    <property type="match status" value="1"/>
</dbReference>
<dbReference type="GO" id="GO:0004654">
    <property type="term" value="F:polyribonucleotide nucleotidyltransferase activity"/>
    <property type="evidence" value="ECO:0007669"/>
    <property type="project" value="UniProtKB-UniRule"/>
</dbReference>
<dbReference type="AlphaFoldDB" id="A0A1G1ZPP1"/>
<dbReference type="InterPro" id="IPR003029">
    <property type="entry name" value="S1_domain"/>
</dbReference>
<feature type="binding site" evidence="8">
    <location>
        <position position="490"/>
    </location>
    <ligand>
        <name>Mg(2+)</name>
        <dbReference type="ChEBI" id="CHEBI:18420"/>
    </ligand>
</feature>
<dbReference type="Pfam" id="PF00575">
    <property type="entry name" value="S1"/>
    <property type="match status" value="1"/>
</dbReference>
<accession>A0A1G1ZPP1</accession>
<dbReference type="PROSITE" id="PS50126">
    <property type="entry name" value="S1"/>
    <property type="match status" value="1"/>
</dbReference>
<keyword evidence="3 8" id="KW-0808">Transferase</keyword>
<dbReference type="CDD" id="cd11364">
    <property type="entry name" value="RNase_PH_PNPase_2"/>
    <property type="match status" value="1"/>
</dbReference>
<gene>
    <name evidence="8" type="primary">pnp</name>
    <name evidence="10" type="ORF">A3A04_01115</name>
</gene>
<dbReference type="InterPro" id="IPR027408">
    <property type="entry name" value="PNPase/RNase_PH_dom_sf"/>
</dbReference>
<dbReference type="FunFam" id="3.30.230.70:FF:000002">
    <property type="entry name" value="Polyribonucleotide nucleotidyltransferase"/>
    <property type="match status" value="1"/>
</dbReference>
<comment type="catalytic activity">
    <reaction evidence="8">
        <text>RNA(n+1) + phosphate = RNA(n) + a ribonucleoside 5'-diphosphate</text>
        <dbReference type="Rhea" id="RHEA:22096"/>
        <dbReference type="Rhea" id="RHEA-COMP:14527"/>
        <dbReference type="Rhea" id="RHEA-COMP:17342"/>
        <dbReference type="ChEBI" id="CHEBI:43474"/>
        <dbReference type="ChEBI" id="CHEBI:57930"/>
        <dbReference type="ChEBI" id="CHEBI:140395"/>
        <dbReference type="EC" id="2.7.7.8"/>
    </reaction>
</comment>
<dbReference type="SMART" id="SM00316">
    <property type="entry name" value="S1"/>
    <property type="match status" value="1"/>
</dbReference>
<dbReference type="EMBL" id="MHJI01000004">
    <property type="protein sequence ID" value="OGY66461.1"/>
    <property type="molecule type" value="Genomic_DNA"/>
</dbReference>
<comment type="cofactor">
    <cofactor evidence="8">
        <name>Mg(2+)</name>
        <dbReference type="ChEBI" id="CHEBI:18420"/>
    </cofactor>
</comment>
<dbReference type="PROSITE" id="PS50084">
    <property type="entry name" value="KH_TYPE_1"/>
    <property type="match status" value="1"/>
</dbReference>
<dbReference type="Proteomes" id="UP000178517">
    <property type="component" value="Unassembled WGS sequence"/>
</dbReference>
<dbReference type="Gene3D" id="3.30.1370.10">
    <property type="entry name" value="K Homology domain, type 1"/>
    <property type="match status" value="1"/>
</dbReference>
<dbReference type="SUPFAM" id="SSF46915">
    <property type="entry name" value="Polynucleotide phosphorylase/guanosine pentaphosphate synthase (PNPase/GPSI), domain 3"/>
    <property type="match status" value="1"/>
</dbReference>